<proteinExistence type="predicted"/>
<gene>
    <name evidence="1" type="ORF">EVA_14470</name>
</gene>
<accession>J9G6K3</accession>
<reference evidence="1" key="1">
    <citation type="journal article" date="2012" name="PLoS ONE">
        <title>Gene sets for utilization of primary and secondary nutrition supplies in the distal gut of endangered iberian lynx.</title>
        <authorList>
            <person name="Alcaide M."/>
            <person name="Messina E."/>
            <person name="Richter M."/>
            <person name="Bargiela R."/>
            <person name="Peplies J."/>
            <person name="Huws S.A."/>
            <person name="Newbold C.J."/>
            <person name="Golyshin P.N."/>
            <person name="Simon M.A."/>
            <person name="Lopez G."/>
            <person name="Yakimov M.M."/>
            <person name="Ferrer M."/>
        </authorList>
    </citation>
    <scope>NUCLEOTIDE SEQUENCE</scope>
</reference>
<comment type="caution">
    <text evidence="1">The sequence shown here is derived from an EMBL/GenBank/DDBJ whole genome shotgun (WGS) entry which is preliminary data.</text>
</comment>
<dbReference type="AlphaFoldDB" id="J9G6K3"/>
<name>J9G6K3_9ZZZZ</name>
<dbReference type="PANTHER" id="PTHR41317:SF1">
    <property type="entry name" value="PD-(D_E)XK NUCLEASE FAMILY TRANSPOSASE"/>
    <property type="match status" value="1"/>
</dbReference>
<organism evidence="1">
    <name type="scientific">gut metagenome</name>
    <dbReference type="NCBI Taxonomy" id="749906"/>
    <lineage>
        <taxon>unclassified sequences</taxon>
        <taxon>metagenomes</taxon>
        <taxon>organismal metagenomes</taxon>
    </lineage>
</organism>
<evidence type="ECO:0008006" key="2">
    <source>
        <dbReference type="Google" id="ProtNLM"/>
    </source>
</evidence>
<dbReference type="EMBL" id="AMCI01004767">
    <property type="protein sequence ID" value="EJW97427.1"/>
    <property type="molecule type" value="Genomic_DNA"/>
</dbReference>
<evidence type="ECO:0000313" key="1">
    <source>
        <dbReference type="EMBL" id="EJW97427.1"/>
    </source>
</evidence>
<protein>
    <recommendedName>
        <fullName evidence="2">Transposase</fullName>
    </recommendedName>
</protein>
<sequence>MERPATLQEQVFTQLFQAAEIAQFNPQERVDYEASLKVFRDIYSVVETAEIRGHEKGYAAGMAAGIEQGLEQGLEQGEKKMAMRMAKTLKEEGWSLHRIAALTGLSEDALQSL</sequence>
<dbReference type="Pfam" id="PF12784">
    <property type="entry name" value="PDDEXK_2"/>
    <property type="match status" value="1"/>
</dbReference>
<dbReference type="PANTHER" id="PTHR41317">
    <property type="entry name" value="PD-(D_E)XK NUCLEASE FAMILY TRANSPOSASE"/>
    <property type="match status" value="1"/>
</dbReference>